<evidence type="ECO:0000313" key="2">
    <source>
        <dbReference type="EMBL" id="TKW14656.1"/>
    </source>
</evidence>
<name>A0A4V6D6N0_SETVI</name>
<evidence type="ECO:0000256" key="1">
    <source>
        <dbReference type="SAM" id="MobiDB-lite"/>
    </source>
</evidence>
<feature type="region of interest" description="Disordered" evidence="1">
    <location>
        <begin position="359"/>
        <end position="379"/>
    </location>
</feature>
<keyword evidence="3" id="KW-1185">Reference proteome</keyword>
<reference evidence="2" key="1">
    <citation type="submission" date="2019-03" db="EMBL/GenBank/DDBJ databases">
        <title>WGS assembly of Setaria viridis.</title>
        <authorList>
            <person name="Huang P."/>
            <person name="Jenkins J."/>
            <person name="Grimwood J."/>
            <person name="Barry K."/>
            <person name="Healey A."/>
            <person name="Mamidi S."/>
            <person name="Sreedasyam A."/>
            <person name="Shu S."/>
            <person name="Feldman M."/>
            <person name="Wu J."/>
            <person name="Yu Y."/>
            <person name="Chen C."/>
            <person name="Johnson J."/>
            <person name="Rokhsar D."/>
            <person name="Baxter I."/>
            <person name="Schmutz J."/>
            <person name="Brutnell T."/>
            <person name="Kellogg E."/>
        </authorList>
    </citation>
    <scope>NUCLEOTIDE SEQUENCE [LARGE SCALE GENOMIC DNA]</scope>
</reference>
<dbReference type="Gramene" id="TKW14656">
    <property type="protein sequence ID" value="TKW14656"/>
    <property type="gene ID" value="SEVIR_5G180900v2"/>
</dbReference>
<protein>
    <recommendedName>
        <fullName evidence="4">Aminotransferase-like plant mobile domain-containing protein</fullName>
    </recommendedName>
</protein>
<dbReference type="AlphaFoldDB" id="A0A4V6D6N0"/>
<dbReference type="EMBL" id="CM016556">
    <property type="protein sequence ID" value="TKW14656.1"/>
    <property type="molecule type" value="Genomic_DNA"/>
</dbReference>
<organism evidence="2 3">
    <name type="scientific">Setaria viridis</name>
    <name type="common">Green bristlegrass</name>
    <name type="synonym">Setaria italica subsp. viridis</name>
    <dbReference type="NCBI Taxonomy" id="4556"/>
    <lineage>
        <taxon>Eukaryota</taxon>
        <taxon>Viridiplantae</taxon>
        <taxon>Streptophyta</taxon>
        <taxon>Embryophyta</taxon>
        <taxon>Tracheophyta</taxon>
        <taxon>Spermatophyta</taxon>
        <taxon>Magnoliopsida</taxon>
        <taxon>Liliopsida</taxon>
        <taxon>Poales</taxon>
        <taxon>Poaceae</taxon>
        <taxon>PACMAD clade</taxon>
        <taxon>Panicoideae</taxon>
        <taxon>Panicodae</taxon>
        <taxon>Paniceae</taxon>
        <taxon>Cenchrinae</taxon>
        <taxon>Setaria</taxon>
    </lineage>
</organism>
<evidence type="ECO:0000313" key="3">
    <source>
        <dbReference type="Proteomes" id="UP000298652"/>
    </source>
</evidence>
<accession>A0A4V6D6N0</accession>
<evidence type="ECO:0008006" key="4">
    <source>
        <dbReference type="Google" id="ProtNLM"/>
    </source>
</evidence>
<feature type="compositionally biased region" description="Basic and acidic residues" evidence="1">
    <location>
        <begin position="368"/>
        <end position="379"/>
    </location>
</feature>
<proteinExistence type="predicted"/>
<sequence>MACLRYAIRMTRRSVVYDIHVKDYAVHRVMRQFGLYQDSPLPATASHQSGGGGGPGVLWAARMVQWVALWATALDEVIQDAGAHNADAFAAYLLWFLPRTRTRVLFILAKPPTEAAPVTQTYPRVRDINYDRAFNIIGDLDRQLMYGIEHFDVMNSLQHRSLLTRARDACRRFFSAVSCRGGHGHVFLPPRAPYPRWYVLSPARSSASSRDVLRHTTTTTTTTTILARHNKSVHRSAQRSAERLATCPADAIRMVLLSIFSCTGDTTSYAYQGWVSEDSHDEAAWSSGQAWFDDLFRVDPDLLGPSQLADAPQGPTQGSYTWATQYLTTPPAEGAGGCLTRDVHPPEPWMYDRQQTRAAQRAARHGHGAGEPHFKKGRI</sequence>
<gene>
    <name evidence="2" type="ORF">SEVIR_5G180900v2</name>
</gene>
<dbReference type="Proteomes" id="UP000298652">
    <property type="component" value="Chromosome 5"/>
</dbReference>